<dbReference type="Gene3D" id="1.10.340.70">
    <property type="match status" value="1"/>
</dbReference>
<dbReference type="Proteomes" id="UP000765509">
    <property type="component" value="Unassembled WGS sequence"/>
</dbReference>
<gene>
    <name evidence="2" type="ORF">O181_053010</name>
</gene>
<feature type="domain" description="Integrase zinc-binding" evidence="1">
    <location>
        <begin position="2"/>
        <end position="41"/>
    </location>
</feature>
<dbReference type="OrthoDB" id="446925at2759"/>
<dbReference type="Pfam" id="PF17921">
    <property type="entry name" value="Integrase_H2C2"/>
    <property type="match status" value="1"/>
</dbReference>
<evidence type="ECO:0000313" key="3">
    <source>
        <dbReference type="Proteomes" id="UP000765509"/>
    </source>
</evidence>
<dbReference type="PANTHER" id="PTHR37984">
    <property type="entry name" value="PROTEIN CBG26694"/>
    <property type="match status" value="1"/>
</dbReference>
<dbReference type="InterPro" id="IPR050951">
    <property type="entry name" value="Retrovirus_Pol_polyprotein"/>
</dbReference>
<dbReference type="InterPro" id="IPR041588">
    <property type="entry name" value="Integrase_H2C2"/>
</dbReference>
<sequence length="108" mass="12863">MAHMSEESTKERVASTAWWPKWKQEFSEYIKTCARCQYANRKHGNKYGLLQHIEVSKHLWKTIDIDWVTGLVPRGKESFNGFLVIVDSYSKSFRFIPCNKRLQLWTQH</sequence>
<evidence type="ECO:0000313" key="2">
    <source>
        <dbReference type="EMBL" id="MBW0513295.1"/>
    </source>
</evidence>
<evidence type="ECO:0000259" key="1">
    <source>
        <dbReference type="Pfam" id="PF17921"/>
    </source>
</evidence>
<protein>
    <recommendedName>
        <fullName evidence="1">Integrase zinc-binding domain-containing protein</fullName>
    </recommendedName>
</protein>
<comment type="caution">
    <text evidence="2">The sequence shown here is derived from an EMBL/GenBank/DDBJ whole genome shotgun (WGS) entry which is preliminary data.</text>
</comment>
<dbReference type="EMBL" id="AVOT02023330">
    <property type="protein sequence ID" value="MBW0513295.1"/>
    <property type="molecule type" value="Genomic_DNA"/>
</dbReference>
<dbReference type="AlphaFoldDB" id="A0A9Q3HT63"/>
<accession>A0A9Q3HT63</accession>
<proteinExistence type="predicted"/>
<organism evidence="2 3">
    <name type="scientific">Austropuccinia psidii MF-1</name>
    <dbReference type="NCBI Taxonomy" id="1389203"/>
    <lineage>
        <taxon>Eukaryota</taxon>
        <taxon>Fungi</taxon>
        <taxon>Dikarya</taxon>
        <taxon>Basidiomycota</taxon>
        <taxon>Pucciniomycotina</taxon>
        <taxon>Pucciniomycetes</taxon>
        <taxon>Pucciniales</taxon>
        <taxon>Sphaerophragmiaceae</taxon>
        <taxon>Austropuccinia</taxon>
    </lineage>
</organism>
<dbReference type="PANTHER" id="PTHR37984:SF5">
    <property type="entry name" value="PROTEIN NYNRIN-LIKE"/>
    <property type="match status" value="1"/>
</dbReference>
<keyword evidence="3" id="KW-1185">Reference proteome</keyword>
<name>A0A9Q3HT63_9BASI</name>
<reference evidence="2" key="1">
    <citation type="submission" date="2021-03" db="EMBL/GenBank/DDBJ databases">
        <title>Draft genome sequence of rust myrtle Austropuccinia psidii MF-1, a brazilian biotype.</title>
        <authorList>
            <person name="Quecine M.C."/>
            <person name="Pachon D.M.R."/>
            <person name="Bonatelli M.L."/>
            <person name="Correr F.H."/>
            <person name="Franceschini L.M."/>
            <person name="Leite T.F."/>
            <person name="Margarido G.R.A."/>
            <person name="Almeida C.A."/>
            <person name="Ferrarezi J.A."/>
            <person name="Labate C.A."/>
        </authorList>
    </citation>
    <scope>NUCLEOTIDE SEQUENCE</scope>
    <source>
        <strain evidence="2">MF-1</strain>
    </source>
</reference>